<dbReference type="SUPFAM" id="SSF55811">
    <property type="entry name" value="Nudix"/>
    <property type="match status" value="1"/>
</dbReference>
<feature type="binding site" evidence="10">
    <location>
        <position position="25"/>
    </location>
    <ligand>
        <name>Mn(2+)</name>
        <dbReference type="ChEBI" id="CHEBI:29035"/>
    </ligand>
</feature>
<sequence length="173" mass="19581">MLLEEVVLVDHEDNEIGFAEKLEAHRQGALHRAFSVMVWDSKGRLLLQRRQVDKYHSGGLWTNTCCGHPRPGETTLQAAARRLNEEMRVICPLTPIGTFTYRAELDAGLTEHEFVHVFRGTYDGVIAPDPVECDGYSWTSPDVIRKQVAAEPQCFSAWFKKYVEAEWPIAPPG</sequence>
<dbReference type="PANTHER" id="PTHR10885:SF0">
    <property type="entry name" value="ISOPENTENYL-DIPHOSPHATE DELTA-ISOMERASE"/>
    <property type="match status" value="1"/>
</dbReference>
<keyword evidence="14" id="KW-1185">Reference proteome</keyword>
<evidence type="ECO:0000259" key="12">
    <source>
        <dbReference type="PROSITE" id="PS51462"/>
    </source>
</evidence>
<dbReference type="Gene3D" id="3.90.79.10">
    <property type="entry name" value="Nucleoside Triphosphate Pyrophosphohydrolase"/>
    <property type="match status" value="1"/>
</dbReference>
<comment type="subcellular location">
    <subcellularLocation>
        <location evidence="10">Cytoplasm</location>
    </subcellularLocation>
</comment>
<dbReference type="EMBL" id="FPCH01000002">
    <property type="protein sequence ID" value="SFV32158.1"/>
    <property type="molecule type" value="Genomic_DNA"/>
</dbReference>
<evidence type="ECO:0000256" key="4">
    <source>
        <dbReference type="ARBA" id="ARBA00022490"/>
    </source>
</evidence>
<dbReference type="STRING" id="51670.SAMN04488557_1500"/>
<dbReference type="HAMAP" id="MF_00202">
    <property type="entry name" value="Idi"/>
    <property type="match status" value="1"/>
</dbReference>
<evidence type="ECO:0000256" key="1">
    <source>
        <dbReference type="ARBA" id="ARBA00004826"/>
    </source>
</evidence>
<keyword evidence="8 10" id="KW-0414">Isoprene biosynthesis</keyword>
<feature type="binding site" evidence="10">
    <location>
        <position position="86"/>
    </location>
    <ligand>
        <name>Mg(2+)</name>
        <dbReference type="ChEBI" id="CHEBI:18420"/>
    </ligand>
</feature>
<comment type="cofactor">
    <cofactor evidence="10">
        <name>Mg(2+)</name>
        <dbReference type="ChEBI" id="CHEBI:18420"/>
    </cofactor>
    <text evidence="10">Binds 1 Mg(2+) ion per subunit. The magnesium ion binds only when substrate is bound.</text>
</comment>
<keyword evidence="4 10" id="KW-0963">Cytoplasm</keyword>
<accession>A0A1I7NBW0</accession>
<dbReference type="Proteomes" id="UP000199423">
    <property type="component" value="Unassembled WGS sequence"/>
</dbReference>
<dbReference type="GO" id="GO:0005737">
    <property type="term" value="C:cytoplasm"/>
    <property type="evidence" value="ECO:0007669"/>
    <property type="project" value="UniProtKB-SubCell"/>
</dbReference>
<comment type="similarity">
    <text evidence="2 10">Belongs to the IPP isomerase type 1 family.</text>
</comment>
<feature type="active site" evidence="10 11">
    <location>
        <position position="113"/>
    </location>
</feature>
<keyword evidence="6 10" id="KW-0460">Magnesium</keyword>
<dbReference type="UniPathway" id="UPA00059">
    <property type="reaction ID" value="UER00104"/>
</dbReference>
<dbReference type="GO" id="GO:0009240">
    <property type="term" value="P:isopentenyl diphosphate biosynthetic process"/>
    <property type="evidence" value="ECO:0007669"/>
    <property type="project" value="TreeGrafter"/>
</dbReference>
<evidence type="ECO:0000256" key="6">
    <source>
        <dbReference type="ARBA" id="ARBA00022842"/>
    </source>
</evidence>
<protein>
    <recommendedName>
        <fullName evidence="3 10">Isopentenyl-diphosphate Delta-isomerase</fullName>
        <shortName evidence="10">IPP isomerase</shortName>
        <ecNumber evidence="3 10">5.3.3.2</ecNumber>
    </recommendedName>
    <alternativeName>
        <fullName evidence="10">IPP:DMAPP isomerase</fullName>
    </alternativeName>
    <alternativeName>
        <fullName evidence="10">Isopentenyl pyrophosphate isomerase</fullName>
    </alternativeName>
</protein>
<dbReference type="GO" id="GO:0004452">
    <property type="term" value="F:isopentenyl-diphosphate delta-isomerase activity"/>
    <property type="evidence" value="ECO:0007669"/>
    <property type="project" value="UniProtKB-UniRule"/>
</dbReference>
<keyword evidence="9 10" id="KW-0413">Isomerase</keyword>
<evidence type="ECO:0000256" key="2">
    <source>
        <dbReference type="ARBA" id="ARBA00007579"/>
    </source>
</evidence>
<comment type="pathway">
    <text evidence="1 10">Isoprenoid biosynthesis; dimethylallyl diphosphate biosynthesis; dimethylallyl diphosphate from isopentenyl diphosphate: step 1/1.</text>
</comment>
<dbReference type="CDD" id="cd02885">
    <property type="entry name" value="NUDIX_IPP_Isomerase"/>
    <property type="match status" value="1"/>
</dbReference>
<evidence type="ECO:0000256" key="9">
    <source>
        <dbReference type="ARBA" id="ARBA00023235"/>
    </source>
</evidence>
<evidence type="ECO:0000313" key="14">
    <source>
        <dbReference type="Proteomes" id="UP000199423"/>
    </source>
</evidence>
<proteinExistence type="inferred from homology"/>
<dbReference type="PROSITE" id="PS51462">
    <property type="entry name" value="NUDIX"/>
    <property type="match status" value="1"/>
</dbReference>
<organism evidence="13 14">
    <name type="scientific">Hyphomicrobium facile</name>
    <dbReference type="NCBI Taxonomy" id="51670"/>
    <lineage>
        <taxon>Bacteria</taxon>
        <taxon>Pseudomonadati</taxon>
        <taxon>Pseudomonadota</taxon>
        <taxon>Alphaproteobacteria</taxon>
        <taxon>Hyphomicrobiales</taxon>
        <taxon>Hyphomicrobiaceae</taxon>
        <taxon>Hyphomicrobium</taxon>
    </lineage>
</organism>
<feature type="binding site" evidence="10">
    <location>
        <position position="31"/>
    </location>
    <ligand>
        <name>Mn(2+)</name>
        <dbReference type="ChEBI" id="CHEBI:29035"/>
    </ligand>
</feature>
<feature type="domain" description="Nudix hydrolase" evidence="12">
    <location>
        <begin position="29"/>
        <end position="161"/>
    </location>
</feature>
<comment type="catalytic activity">
    <reaction evidence="10">
        <text>isopentenyl diphosphate = dimethylallyl diphosphate</text>
        <dbReference type="Rhea" id="RHEA:23284"/>
        <dbReference type="ChEBI" id="CHEBI:57623"/>
        <dbReference type="ChEBI" id="CHEBI:128769"/>
        <dbReference type="EC" id="5.3.3.2"/>
    </reaction>
</comment>
<evidence type="ECO:0000256" key="11">
    <source>
        <dbReference type="PIRSR" id="PIRSR018427-1"/>
    </source>
</evidence>
<gene>
    <name evidence="10" type="primary">idi</name>
    <name evidence="13" type="ORF">SAMN04488557_1500</name>
</gene>
<dbReference type="Pfam" id="PF00293">
    <property type="entry name" value="NUDIX"/>
    <property type="match status" value="1"/>
</dbReference>
<dbReference type="AlphaFoldDB" id="A0A1I7NBW0"/>
<keyword evidence="7 10" id="KW-0464">Manganese</keyword>
<feature type="binding site" evidence="10">
    <location>
        <position position="111"/>
    </location>
    <ligand>
        <name>Mn(2+)</name>
        <dbReference type="ChEBI" id="CHEBI:29035"/>
    </ligand>
</feature>
<dbReference type="GO" id="GO:0050992">
    <property type="term" value="P:dimethylallyl diphosphate biosynthetic process"/>
    <property type="evidence" value="ECO:0007669"/>
    <property type="project" value="UniProtKB-UniRule"/>
</dbReference>
<dbReference type="PANTHER" id="PTHR10885">
    <property type="entry name" value="ISOPENTENYL-DIPHOSPHATE DELTA-ISOMERASE"/>
    <property type="match status" value="1"/>
</dbReference>
<evidence type="ECO:0000256" key="10">
    <source>
        <dbReference type="HAMAP-Rule" id="MF_00202"/>
    </source>
</evidence>
<dbReference type="InterPro" id="IPR000086">
    <property type="entry name" value="NUDIX_hydrolase_dom"/>
</dbReference>
<dbReference type="NCBIfam" id="TIGR02150">
    <property type="entry name" value="IPP_isom_1"/>
    <property type="match status" value="1"/>
</dbReference>
<evidence type="ECO:0000256" key="3">
    <source>
        <dbReference type="ARBA" id="ARBA00012057"/>
    </source>
</evidence>
<dbReference type="InterPro" id="IPR015797">
    <property type="entry name" value="NUDIX_hydrolase-like_dom_sf"/>
</dbReference>
<comment type="cofactor">
    <cofactor evidence="10">
        <name>Mn(2+)</name>
        <dbReference type="ChEBI" id="CHEBI:29035"/>
    </cofactor>
    <text evidence="10">Binds 1 Mn(2+) ion per subunit.</text>
</comment>
<evidence type="ECO:0000256" key="5">
    <source>
        <dbReference type="ARBA" id="ARBA00022723"/>
    </source>
</evidence>
<keyword evidence="5 10" id="KW-0479">Metal-binding</keyword>
<dbReference type="RefSeq" id="WP_092866690.1">
    <property type="nucleotide sequence ID" value="NZ_FPCH01000002.1"/>
</dbReference>
<feature type="active site" evidence="10 11">
    <location>
        <position position="66"/>
    </location>
</feature>
<dbReference type="InterPro" id="IPR056375">
    <property type="entry name" value="Idi_bact"/>
</dbReference>
<feature type="binding site" evidence="10">
    <location>
        <position position="68"/>
    </location>
    <ligand>
        <name>Mn(2+)</name>
        <dbReference type="ChEBI" id="CHEBI:29035"/>
    </ligand>
</feature>
<evidence type="ECO:0000313" key="13">
    <source>
        <dbReference type="EMBL" id="SFV32158.1"/>
    </source>
</evidence>
<feature type="binding site" evidence="10">
    <location>
        <position position="113"/>
    </location>
    <ligand>
        <name>Mn(2+)</name>
        <dbReference type="ChEBI" id="CHEBI:29035"/>
    </ligand>
</feature>
<evidence type="ECO:0000256" key="8">
    <source>
        <dbReference type="ARBA" id="ARBA00023229"/>
    </source>
</evidence>
<comment type="function">
    <text evidence="10">Catalyzes the 1,3-allylic rearrangement of the homoallylic substrate isopentenyl (IPP) to its highly electrophilic allylic isomer, dimethylallyl diphosphate (DMAPP).</text>
</comment>
<dbReference type="OrthoDB" id="9809458at2"/>
<evidence type="ECO:0000256" key="7">
    <source>
        <dbReference type="ARBA" id="ARBA00023211"/>
    </source>
</evidence>
<dbReference type="PIRSF" id="PIRSF018427">
    <property type="entry name" value="Isopntndiph_ism"/>
    <property type="match status" value="1"/>
</dbReference>
<name>A0A1I7NBW0_9HYPH</name>
<dbReference type="EC" id="5.3.3.2" evidence="3 10"/>
<dbReference type="NCBIfam" id="NF002995">
    <property type="entry name" value="PRK03759.1"/>
    <property type="match status" value="1"/>
</dbReference>
<reference evidence="14" key="1">
    <citation type="submission" date="2016-10" db="EMBL/GenBank/DDBJ databases">
        <authorList>
            <person name="Varghese N."/>
            <person name="Submissions S."/>
        </authorList>
    </citation>
    <scope>NUCLEOTIDE SEQUENCE [LARGE SCALE GENOMIC DNA]</scope>
    <source>
        <strain evidence="14">DSM 1565</strain>
    </source>
</reference>
<dbReference type="GO" id="GO:0046872">
    <property type="term" value="F:metal ion binding"/>
    <property type="evidence" value="ECO:0007669"/>
    <property type="project" value="UniProtKB-KW"/>
</dbReference>
<dbReference type="InterPro" id="IPR011876">
    <property type="entry name" value="IsopentenylPP_isomerase_typ1"/>
</dbReference>